<evidence type="ECO:0000256" key="4">
    <source>
        <dbReference type="ARBA" id="ARBA00022989"/>
    </source>
</evidence>
<keyword evidence="5" id="KW-0472">Membrane</keyword>
<dbReference type="HOGENOM" id="CLU_039173_0_1_5"/>
<dbReference type="PANTHER" id="PTHR43327">
    <property type="entry name" value="STOMATIN-LIKE PROTEIN 2, MITOCHONDRIAL"/>
    <property type="match status" value="1"/>
</dbReference>
<dbReference type="AlphaFoldDB" id="M9RBW0"/>
<evidence type="ECO:0000259" key="8">
    <source>
        <dbReference type="SMART" id="SM00244"/>
    </source>
</evidence>
<name>M9RBW0_9RHOB</name>
<dbReference type="InterPro" id="IPR010201">
    <property type="entry name" value="HflK"/>
</dbReference>
<dbReference type="InterPro" id="IPR050710">
    <property type="entry name" value="Band7/mec-2_domain"/>
</dbReference>
<evidence type="ECO:0000256" key="2">
    <source>
        <dbReference type="ARBA" id="ARBA00006971"/>
    </source>
</evidence>
<comment type="subunit">
    <text evidence="6">HflC and HflK may interact to form a multimeric complex.</text>
</comment>
<dbReference type="PANTHER" id="PTHR43327:SF2">
    <property type="entry name" value="MODULATOR OF FTSH PROTEASE HFLK"/>
    <property type="match status" value="1"/>
</dbReference>
<feature type="region of interest" description="Disordered" evidence="7">
    <location>
        <begin position="1"/>
        <end position="45"/>
    </location>
</feature>
<sequence length="412" mass="44389">MAGNNGGPWGGGGDDGDDDDDRSRPNGNGDRSGGRRPGNEPQIPEFDEIINKTKEQLRVLMGGGNGRNRAGGSGGGAGGPQITRGMVGLGLLAAVALWLFTSVYTVRPEQRSVELFLGEFSAIGESGLNFAPWPIVTYEIVNVSQERVIEIGEEEVPAQLGDSRAVQSQLEADIGLMLTGDENIVDIDFQVVWNIPEPDKFLFNLADPETTITAVAESAMREIIATSELASLNRERAVIRERLQELTQSTLNSYDSGVNIVRINLDEADPPATQVQVIDIDGNQRLTSPLDAFRDVQDAEQERIQLQNQADAYANRVTAGARGNAAQIVEAAEGYRARVVNEAEGEASRFLAVLNEYSKAPEVTRQRLYLETVEAIFGSADIILLDDNAGGGGVVPYLPLDEVRRPVTQGGN</sequence>
<organism evidence="9 10">
    <name type="scientific">Octadecabacter antarcticus 307</name>
    <dbReference type="NCBI Taxonomy" id="391626"/>
    <lineage>
        <taxon>Bacteria</taxon>
        <taxon>Pseudomonadati</taxon>
        <taxon>Pseudomonadota</taxon>
        <taxon>Alphaproteobacteria</taxon>
        <taxon>Rhodobacterales</taxon>
        <taxon>Roseobacteraceae</taxon>
        <taxon>Octadecabacter</taxon>
    </lineage>
</organism>
<dbReference type="NCBIfam" id="TIGR01933">
    <property type="entry name" value="hflK"/>
    <property type="match status" value="1"/>
</dbReference>
<dbReference type="GO" id="GO:0016020">
    <property type="term" value="C:membrane"/>
    <property type="evidence" value="ECO:0007669"/>
    <property type="project" value="UniProtKB-SubCell"/>
</dbReference>
<evidence type="ECO:0000256" key="6">
    <source>
        <dbReference type="RuleBase" id="RU364113"/>
    </source>
</evidence>
<comment type="function">
    <text evidence="6">HflC and HflK could encode or regulate a protease.</text>
</comment>
<keyword evidence="10" id="KW-1185">Reference proteome</keyword>
<dbReference type="EMBL" id="CP003740">
    <property type="protein sequence ID" value="AGI67300.1"/>
    <property type="molecule type" value="Genomic_DNA"/>
</dbReference>
<evidence type="ECO:0000313" key="9">
    <source>
        <dbReference type="EMBL" id="AGI67300.1"/>
    </source>
</evidence>
<keyword evidence="4" id="KW-1133">Transmembrane helix</keyword>
<dbReference type="Gene3D" id="3.30.479.30">
    <property type="entry name" value="Band 7 domain"/>
    <property type="match status" value="1"/>
</dbReference>
<feature type="compositionally biased region" description="Gly residues" evidence="7">
    <location>
        <begin position="1"/>
        <end position="13"/>
    </location>
</feature>
<accession>M9RBW0</accession>
<evidence type="ECO:0000256" key="3">
    <source>
        <dbReference type="ARBA" id="ARBA00022692"/>
    </source>
</evidence>
<feature type="domain" description="Band 7" evidence="8">
    <location>
        <begin position="101"/>
        <end position="282"/>
    </location>
</feature>
<evidence type="ECO:0000256" key="5">
    <source>
        <dbReference type="ARBA" id="ARBA00023136"/>
    </source>
</evidence>
<evidence type="ECO:0000256" key="1">
    <source>
        <dbReference type="ARBA" id="ARBA00004167"/>
    </source>
</evidence>
<dbReference type="InterPro" id="IPR001107">
    <property type="entry name" value="Band_7"/>
</dbReference>
<comment type="subcellular location">
    <subcellularLocation>
        <location evidence="1">Membrane</location>
        <topology evidence="1">Single-pass membrane protein</topology>
    </subcellularLocation>
</comment>
<dbReference type="STRING" id="391626.OAN307_c16270"/>
<gene>
    <name evidence="9" type="primary">hflK</name>
    <name evidence="9" type="ORF">OAN307_c16270</name>
</gene>
<dbReference type="CDD" id="cd03404">
    <property type="entry name" value="SPFH_HflK"/>
    <property type="match status" value="1"/>
</dbReference>
<evidence type="ECO:0000313" key="10">
    <source>
        <dbReference type="Proteomes" id="UP000005307"/>
    </source>
</evidence>
<dbReference type="OrthoDB" id="9779595at2"/>
<dbReference type="Pfam" id="PF01145">
    <property type="entry name" value="Band_7"/>
    <property type="match status" value="1"/>
</dbReference>
<dbReference type="SMART" id="SM00244">
    <property type="entry name" value="PHB"/>
    <property type="match status" value="1"/>
</dbReference>
<reference evidence="9 10" key="1">
    <citation type="journal article" date="2013" name="PLoS ONE">
        <title>Poles Apart: Arctic and Antarctic Octadecabacter strains Share High Genome Plasticity and a New Type of Xanthorhodopsin.</title>
        <authorList>
            <person name="Vollmers J."/>
            <person name="Voget S."/>
            <person name="Dietrich S."/>
            <person name="Gollnow K."/>
            <person name="Smits M."/>
            <person name="Meyer K."/>
            <person name="Brinkhoff T."/>
            <person name="Simon M."/>
            <person name="Daniel R."/>
        </authorList>
    </citation>
    <scope>NUCLEOTIDE SEQUENCE [LARGE SCALE GENOMIC DNA]</scope>
    <source>
        <strain evidence="9 10">307</strain>
    </source>
</reference>
<comment type="similarity">
    <text evidence="2 6">Belongs to the band 7/mec-2 family. HflK subfamily.</text>
</comment>
<dbReference type="SUPFAM" id="SSF117892">
    <property type="entry name" value="Band 7/SPFH domain"/>
    <property type="match status" value="1"/>
</dbReference>
<evidence type="ECO:0000256" key="7">
    <source>
        <dbReference type="SAM" id="MobiDB-lite"/>
    </source>
</evidence>
<protein>
    <recommendedName>
        <fullName evidence="6">Protein HflK</fullName>
    </recommendedName>
</protein>
<dbReference type="eggNOG" id="COG0330">
    <property type="taxonomic scope" value="Bacteria"/>
</dbReference>
<keyword evidence="3" id="KW-0812">Transmembrane</keyword>
<dbReference type="Proteomes" id="UP000005307">
    <property type="component" value="Chromosome"/>
</dbReference>
<dbReference type="InterPro" id="IPR036013">
    <property type="entry name" value="Band_7/SPFH_dom_sf"/>
</dbReference>
<proteinExistence type="inferred from homology"/>
<dbReference type="KEGG" id="oat:OAN307_c16270"/>
<dbReference type="RefSeq" id="WP_015499335.1">
    <property type="nucleotide sequence ID" value="NC_020911.1"/>
</dbReference>